<evidence type="ECO:0000256" key="6">
    <source>
        <dbReference type="ARBA" id="ARBA00033356"/>
    </source>
</evidence>
<evidence type="ECO:0000256" key="1">
    <source>
        <dbReference type="ARBA" id="ARBA00004683"/>
    </source>
</evidence>
<dbReference type="GO" id="GO:0016746">
    <property type="term" value="F:acyltransferase activity"/>
    <property type="evidence" value="ECO:0007669"/>
    <property type="project" value="UniProtKB-KW"/>
</dbReference>
<dbReference type="Gene3D" id="3.40.50.1820">
    <property type="entry name" value="alpha/beta hydrolase"/>
    <property type="match status" value="1"/>
</dbReference>
<dbReference type="AlphaFoldDB" id="A0A558CS15"/>
<keyword evidence="4" id="KW-0583">PHB biosynthesis</keyword>
<dbReference type="InterPro" id="IPR010125">
    <property type="entry name" value="PHA_synth_III_C"/>
</dbReference>
<dbReference type="Proteomes" id="UP000317355">
    <property type="component" value="Unassembled WGS sequence"/>
</dbReference>
<dbReference type="InterPro" id="IPR051321">
    <property type="entry name" value="PHA/PHB_synthase"/>
</dbReference>
<evidence type="ECO:0000313" key="8">
    <source>
        <dbReference type="EMBL" id="TVT51565.1"/>
    </source>
</evidence>
<gene>
    <name evidence="8" type="primary">phaC</name>
    <name evidence="8" type="ORF">FHK82_15500</name>
</gene>
<sequence length="356" mass="39795">MPPIDIKPEKLAEEAADYGQKLQAGVERLFSVGEVPAGVSPREVIYREDKLTLYRYLPNPSVTRPVNTIPLLIVYALVNRPYMTDIQEDRSTIKSLLATGQEVYLIDWGYPDGADRLLTLDDYVNGYIDRCVNQVRLRHGVEQLNLLGICQGGALSLCYTALHQAKVRNLITMVTPVDFQTADNMLSAWVQHLDVDLLVDAQGNIPGEFLNWTFLALKPFTLAGQKYVHLLDSLDDDERAKNFLRMEQWIFDSPDQAGEAFRQFIKQFYQQNALIKGRVNLGGHLVKLKKITCPVLNIYGEQDHLVPPAASKALKGQLGGSDYTEVAFPGGHIGVYVSGKAQALIPPTIGDWLDQR</sequence>
<keyword evidence="3" id="KW-0808">Transferase</keyword>
<dbReference type="SUPFAM" id="SSF53474">
    <property type="entry name" value="alpha/beta-Hydrolases"/>
    <property type="match status" value="1"/>
</dbReference>
<dbReference type="STRING" id="1543721.AAY24_10365"/>
<dbReference type="EMBL" id="VMRY01000089">
    <property type="protein sequence ID" value="TVT51565.1"/>
    <property type="molecule type" value="Genomic_DNA"/>
</dbReference>
<dbReference type="PANTHER" id="PTHR36837">
    <property type="entry name" value="POLY(3-HYDROXYALKANOATE) POLYMERASE SUBUNIT PHAC"/>
    <property type="match status" value="1"/>
</dbReference>
<comment type="caution">
    <text evidence="8">The sequence shown here is derived from an EMBL/GenBank/DDBJ whole genome shotgun (WGS) entry which is preliminary data.</text>
</comment>
<feature type="domain" description="AB hydrolase-1" evidence="7">
    <location>
        <begin position="70"/>
        <end position="335"/>
    </location>
</feature>
<dbReference type="InterPro" id="IPR000073">
    <property type="entry name" value="AB_hydrolase_1"/>
</dbReference>
<evidence type="ECO:0000256" key="5">
    <source>
        <dbReference type="ARBA" id="ARBA00023315"/>
    </source>
</evidence>
<dbReference type="UniPathway" id="UPA00917"/>
<evidence type="ECO:0000259" key="7">
    <source>
        <dbReference type="Pfam" id="PF00561"/>
    </source>
</evidence>
<evidence type="ECO:0000256" key="3">
    <source>
        <dbReference type="ARBA" id="ARBA00022679"/>
    </source>
</evidence>
<evidence type="ECO:0000256" key="4">
    <source>
        <dbReference type="ARBA" id="ARBA00022752"/>
    </source>
</evidence>
<dbReference type="InterPro" id="IPR029058">
    <property type="entry name" value="AB_hydrolase_fold"/>
</dbReference>
<dbReference type="Pfam" id="PF00561">
    <property type="entry name" value="Abhydrolase_1"/>
    <property type="match status" value="1"/>
</dbReference>
<accession>A0A558CS15</accession>
<comment type="pathway">
    <text evidence="1">Biopolymer metabolism; poly-(R)-3-hydroxybutanoate biosynthesis.</text>
</comment>
<organism evidence="8 9">
    <name type="scientific">Sedimenticola thiotaurini</name>
    <dbReference type="NCBI Taxonomy" id="1543721"/>
    <lineage>
        <taxon>Bacteria</taxon>
        <taxon>Pseudomonadati</taxon>
        <taxon>Pseudomonadota</taxon>
        <taxon>Gammaproteobacteria</taxon>
        <taxon>Chromatiales</taxon>
        <taxon>Sedimenticolaceae</taxon>
        <taxon>Sedimenticola</taxon>
    </lineage>
</organism>
<reference evidence="8 9" key="1">
    <citation type="submission" date="2019-07" db="EMBL/GenBank/DDBJ databases">
        <title>The pathways for chlorine oxyanion respiration interact through the shared metabolite chlorate.</title>
        <authorList>
            <person name="Barnum T.P."/>
            <person name="Cheng Y."/>
            <person name="Hill K.A."/>
            <person name="Lucas L.N."/>
            <person name="Carlson H.K."/>
            <person name="Coates J.D."/>
        </authorList>
    </citation>
    <scope>NUCLEOTIDE SEQUENCE [LARGE SCALE GENOMIC DNA]</scope>
    <source>
        <strain evidence="8">BK-3</strain>
    </source>
</reference>
<proteinExistence type="predicted"/>
<evidence type="ECO:0000313" key="9">
    <source>
        <dbReference type="Proteomes" id="UP000317355"/>
    </source>
</evidence>
<protein>
    <recommendedName>
        <fullName evidence="2">Poly(3-hydroxyalkanoate) polymerase subunit PhaC</fullName>
    </recommendedName>
    <alternativeName>
        <fullName evidence="6">PHB synthase subunit PhaC</fullName>
    </alternativeName>
</protein>
<dbReference type="GO" id="GO:0042619">
    <property type="term" value="P:poly-hydroxybutyrate biosynthetic process"/>
    <property type="evidence" value="ECO:0007669"/>
    <property type="project" value="UniProtKB-KW"/>
</dbReference>
<dbReference type="NCBIfam" id="TIGR01836">
    <property type="entry name" value="PHA_synth_III_C"/>
    <property type="match status" value="1"/>
</dbReference>
<evidence type="ECO:0000256" key="2">
    <source>
        <dbReference type="ARBA" id="ARBA00019065"/>
    </source>
</evidence>
<keyword evidence="5" id="KW-0012">Acyltransferase</keyword>
<dbReference type="PANTHER" id="PTHR36837:SF2">
    <property type="entry name" value="POLY(3-HYDROXYALKANOATE) POLYMERASE SUBUNIT PHAC"/>
    <property type="match status" value="1"/>
</dbReference>
<name>A0A558CS15_9GAMM</name>